<sequence>MIAVMSVLTLAALGLAAGLMLATALRGSYQLTLPYAAYVEEKQALLRRSASWMPVVMHLLAAAEAVLAVAERRQPAGTLYVVGAAALVAVLLVSHFRNSPINRWVATLPVHTAPLDWKEIDPRRSWTRWHLARTAATLLALAVNAAALALPT</sequence>
<name>A0ABN3C626_9ACTN</name>
<feature type="transmembrane region" description="Helical" evidence="1">
    <location>
        <begin position="131"/>
        <end position="150"/>
    </location>
</feature>
<proteinExistence type="predicted"/>
<keyword evidence="3" id="KW-1185">Reference proteome</keyword>
<evidence type="ECO:0000256" key="1">
    <source>
        <dbReference type="SAM" id="Phobius"/>
    </source>
</evidence>
<accession>A0ABN3C626</accession>
<reference evidence="2 3" key="1">
    <citation type="journal article" date="2019" name="Int. J. Syst. Evol. Microbiol.">
        <title>The Global Catalogue of Microorganisms (GCM) 10K type strain sequencing project: providing services to taxonomists for standard genome sequencing and annotation.</title>
        <authorList>
            <consortium name="The Broad Institute Genomics Platform"/>
            <consortium name="The Broad Institute Genome Sequencing Center for Infectious Disease"/>
            <person name="Wu L."/>
            <person name="Ma J."/>
        </authorList>
    </citation>
    <scope>NUCLEOTIDE SEQUENCE [LARGE SCALE GENOMIC DNA]</scope>
    <source>
        <strain evidence="2 3">JCM 16114</strain>
    </source>
</reference>
<keyword evidence="1" id="KW-1133">Transmembrane helix</keyword>
<dbReference type="Pfam" id="PF08592">
    <property type="entry name" value="Anthrone_oxy"/>
    <property type="match status" value="1"/>
</dbReference>
<protein>
    <recommendedName>
        <fullName evidence="4">DUF1772 domain-containing protein</fullName>
    </recommendedName>
</protein>
<gene>
    <name evidence="2" type="ORF">GCM10009850_003770</name>
</gene>
<comment type="caution">
    <text evidence="2">The sequence shown here is derived from an EMBL/GenBank/DDBJ whole genome shotgun (WGS) entry which is preliminary data.</text>
</comment>
<organism evidence="2 3">
    <name type="scientific">Nonomuraea monospora</name>
    <dbReference type="NCBI Taxonomy" id="568818"/>
    <lineage>
        <taxon>Bacteria</taxon>
        <taxon>Bacillati</taxon>
        <taxon>Actinomycetota</taxon>
        <taxon>Actinomycetes</taxon>
        <taxon>Streptosporangiales</taxon>
        <taxon>Streptosporangiaceae</taxon>
        <taxon>Nonomuraea</taxon>
    </lineage>
</organism>
<feature type="transmembrane region" description="Helical" evidence="1">
    <location>
        <begin position="77"/>
        <end position="96"/>
    </location>
</feature>
<keyword evidence="1" id="KW-0472">Membrane</keyword>
<dbReference type="Proteomes" id="UP001499843">
    <property type="component" value="Unassembled WGS sequence"/>
</dbReference>
<dbReference type="EMBL" id="BAAAQX010000001">
    <property type="protein sequence ID" value="GAA2204465.1"/>
    <property type="molecule type" value="Genomic_DNA"/>
</dbReference>
<keyword evidence="1" id="KW-0812">Transmembrane</keyword>
<evidence type="ECO:0000313" key="3">
    <source>
        <dbReference type="Proteomes" id="UP001499843"/>
    </source>
</evidence>
<dbReference type="InterPro" id="IPR013901">
    <property type="entry name" value="Anthrone_oxy"/>
</dbReference>
<evidence type="ECO:0000313" key="2">
    <source>
        <dbReference type="EMBL" id="GAA2204465.1"/>
    </source>
</evidence>
<evidence type="ECO:0008006" key="4">
    <source>
        <dbReference type="Google" id="ProtNLM"/>
    </source>
</evidence>